<dbReference type="InterPro" id="IPR001461">
    <property type="entry name" value="Aspartic_peptidase_A1"/>
</dbReference>
<dbReference type="Gene3D" id="2.40.70.10">
    <property type="entry name" value="Acid Proteases"/>
    <property type="match status" value="2"/>
</dbReference>
<reference evidence="9 10" key="1">
    <citation type="journal article" date="2019" name="Sci. Rep.">
        <title>Comparative genomics of chytrid fungi reveal insights into the obligate biotrophic and pathogenic lifestyle of Synchytrium endobioticum.</title>
        <authorList>
            <person name="van de Vossenberg B.T.L.H."/>
            <person name="Warris S."/>
            <person name="Nguyen H.D.T."/>
            <person name="van Gent-Pelzer M.P.E."/>
            <person name="Joly D.L."/>
            <person name="van de Geest H.C."/>
            <person name="Bonants P.J.M."/>
            <person name="Smith D.S."/>
            <person name="Levesque C.A."/>
            <person name="van der Lee T.A.J."/>
        </authorList>
    </citation>
    <scope>NUCLEOTIDE SEQUENCE [LARGE SCALE GENOMIC DNA]</scope>
    <source>
        <strain evidence="9 10">JEL517</strain>
    </source>
</reference>
<comment type="caution">
    <text evidence="9">The sequence shown here is derived from an EMBL/GenBank/DDBJ whole genome shotgun (WGS) entry which is preliminary data.</text>
</comment>
<evidence type="ECO:0000256" key="6">
    <source>
        <dbReference type="SAM" id="MobiDB-lite"/>
    </source>
</evidence>
<dbReference type="PANTHER" id="PTHR47966:SF51">
    <property type="entry name" value="BETA-SITE APP-CLEAVING ENZYME, ISOFORM A-RELATED"/>
    <property type="match status" value="1"/>
</dbReference>
<dbReference type="Pfam" id="PF00026">
    <property type="entry name" value="Asp"/>
    <property type="match status" value="1"/>
</dbReference>
<feature type="chain" id="PRO_5021354372" description="Peptidase A1 domain-containing protein" evidence="7">
    <location>
        <begin position="18"/>
        <end position="565"/>
    </location>
</feature>
<organism evidence="9 10">
    <name type="scientific">Synchytrium microbalum</name>
    <dbReference type="NCBI Taxonomy" id="1806994"/>
    <lineage>
        <taxon>Eukaryota</taxon>
        <taxon>Fungi</taxon>
        <taxon>Fungi incertae sedis</taxon>
        <taxon>Chytridiomycota</taxon>
        <taxon>Chytridiomycota incertae sedis</taxon>
        <taxon>Chytridiomycetes</taxon>
        <taxon>Synchytriales</taxon>
        <taxon>Synchytriaceae</taxon>
        <taxon>Synchytrium</taxon>
    </lineage>
</organism>
<dbReference type="PANTHER" id="PTHR47966">
    <property type="entry name" value="BETA-SITE APP-CLEAVING ENZYME, ISOFORM A-RELATED"/>
    <property type="match status" value="1"/>
</dbReference>
<keyword evidence="4" id="KW-1015">Disulfide bond</keyword>
<comment type="similarity">
    <text evidence="1 5">Belongs to the peptidase A1 family.</text>
</comment>
<evidence type="ECO:0000256" key="7">
    <source>
        <dbReference type="SAM" id="SignalP"/>
    </source>
</evidence>
<dbReference type="EMBL" id="QEAO01000075">
    <property type="protein sequence ID" value="TPX30331.1"/>
    <property type="molecule type" value="Genomic_DNA"/>
</dbReference>
<sequence>MWRILLTAWALSSSVNAKFINLASPPSDLPSKITTIPTRLNTRVVRNVGDKMQGSTGLLFYGALEGIVSIGTPLQNFAVILDTGSQELWVRSSKCTSGSACTAGSAAFSTSASSTWEQTGTNIEYGPYGDGLDAYGRSGFDTVKLAGITVTHQNMGAVDKIAIGSASLGADGIMGIPAANLNNKTFDNQYVPGNMYNQGLLDSPIWAFWYNNSNPILGVSYMDGELSLGGIDPNLYTGTIQYVPLLWDVGSIPDLYIYLSAYWFVSLTSIKVGSGSNLITAKNAPASAGQVSVSGWVVNKDGELPMLVDTGTTLTILPTGVVSAIASALQGVALPPATAGGTGLYGPNCDALPVSEYPTITFTMGGKVLSFPPAQYVIPDSTGNLCSGMYLFQGNDNGPLGGGIFGALSQSGFYNIFDWGGRQIGFAATSLTGSGSGLSNTGPTPNSTPQSTPPTTTDSAPDQTDASELSPTHSTTPTDTSVTPTDAVVPTDDTAVTPTDAPTSPKSKHSTPTPQPWTLTNLEIVRPYSYDVSYDASVVDTSSSAIRIYHNHIMLALVVVIAVLF</sequence>
<name>A0A507BSJ9_9FUNG</name>
<feature type="disulfide bond" evidence="4">
    <location>
        <begin position="349"/>
        <end position="386"/>
    </location>
</feature>
<evidence type="ECO:0000256" key="4">
    <source>
        <dbReference type="PIRSR" id="PIRSR601461-2"/>
    </source>
</evidence>
<evidence type="ECO:0000256" key="1">
    <source>
        <dbReference type="ARBA" id="ARBA00007447"/>
    </source>
</evidence>
<feature type="compositionally biased region" description="Low complexity" evidence="6">
    <location>
        <begin position="435"/>
        <end position="505"/>
    </location>
</feature>
<evidence type="ECO:0000313" key="9">
    <source>
        <dbReference type="EMBL" id="TPX30331.1"/>
    </source>
</evidence>
<keyword evidence="5" id="KW-0378">Hydrolase</keyword>
<dbReference type="InterPro" id="IPR033121">
    <property type="entry name" value="PEPTIDASE_A1"/>
</dbReference>
<keyword evidence="10" id="KW-1185">Reference proteome</keyword>
<evidence type="ECO:0000256" key="5">
    <source>
        <dbReference type="RuleBase" id="RU000454"/>
    </source>
</evidence>
<dbReference type="PROSITE" id="PS51767">
    <property type="entry name" value="PEPTIDASE_A1"/>
    <property type="match status" value="1"/>
</dbReference>
<dbReference type="OrthoDB" id="2747330at2759"/>
<gene>
    <name evidence="9" type="ORF">SmJEL517_g06087</name>
</gene>
<dbReference type="GeneID" id="42007310"/>
<dbReference type="InterPro" id="IPR021109">
    <property type="entry name" value="Peptidase_aspartic_dom_sf"/>
</dbReference>
<dbReference type="Proteomes" id="UP000319731">
    <property type="component" value="Unassembled WGS sequence"/>
</dbReference>
<dbReference type="SUPFAM" id="SSF50630">
    <property type="entry name" value="Acid proteases"/>
    <property type="match status" value="1"/>
</dbReference>
<protein>
    <recommendedName>
        <fullName evidence="8">Peptidase A1 domain-containing protein</fullName>
    </recommendedName>
</protein>
<dbReference type="PRINTS" id="PR00792">
    <property type="entry name" value="PEPSIN"/>
</dbReference>
<keyword evidence="7" id="KW-0732">Signal</keyword>
<dbReference type="InterPro" id="IPR034164">
    <property type="entry name" value="Pepsin-like_dom"/>
</dbReference>
<dbReference type="STRING" id="1806994.A0A507BSJ9"/>
<dbReference type="GO" id="GO:0004190">
    <property type="term" value="F:aspartic-type endopeptidase activity"/>
    <property type="evidence" value="ECO:0007669"/>
    <property type="project" value="UniProtKB-KW"/>
</dbReference>
<evidence type="ECO:0000313" key="10">
    <source>
        <dbReference type="Proteomes" id="UP000319731"/>
    </source>
</evidence>
<dbReference type="CDD" id="cd05471">
    <property type="entry name" value="pepsin_like"/>
    <property type="match status" value="1"/>
</dbReference>
<dbReference type="InterPro" id="IPR001969">
    <property type="entry name" value="Aspartic_peptidase_AS"/>
</dbReference>
<dbReference type="GO" id="GO:0006508">
    <property type="term" value="P:proteolysis"/>
    <property type="evidence" value="ECO:0007669"/>
    <property type="project" value="UniProtKB-KW"/>
</dbReference>
<proteinExistence type="inferred from homology"/>
<feature type="domain" description="Peptidase A1" evidence="8">
    <location>
        <begin position="64"/>
        <end position="427"/>
    </location>
</feature>
<keyword evidence="5" id="KW-0645">Protease</keyword>
<dbReference type="PROSITE" id="PS00141">
    <property type="entry name" value="ASP_PROTEASE"/>
    <property type="match status" value="2"/>
</dbReference>
<evidence type="ECO:0000259" key="8">
    <source>
        <dbReference type="PROSITE" id="PS51767"/>
    </source>
</evidence>
<feature type="region of interest" description="Disordered" evidence="6">
    <location>
        <begin position="435"/>
        <end position="515"/>
    </location>
</feature>
<accession>A0A507BSJ9</accession>
<dbReference type="RefSeq" id="XP_031022012.1">
    <property type="nucleotide sequence ID" value="XM_031172013.1"/>
</dbReference>
<feature type="signal peptide" evidence="7">
    <location>
        <begin position="1"/>
        <end position="17"/>
    </location>
</feature>
<dbReference type="AlphaFoldDB" id="A0A507BSJ9"/>
<feature type="active site" evidence="3">
    <location>
        <position position="309"/>
    </location>
</feature>
<evidence type="ECO:0000256" key="3">
    <source>
        <dbReference type="PIRSR" id="PIRSR601461-1"/>
    </source>
</evidence>
<evidence type="ECO:0000256" key="2">
    <source>
        <dbReference type="ARBA" id="ARBA00022750"/>
    </source>
</evidence>
<keyword evidence="2 5" id="KW-0064">Aspartyl protease</keyword>
<feature type="active site" evidence="3">
    <location>
        <position position="82"/>
    </location>
</feature>